<keyword evidence="3" id="KW-1185">Reference proteome</keyword>
<proteinExistence type="predicted"/>
<organism evidence="2 3">
    <name type="scientific">Asanoa hainanensis</name>
    <dbReference type="NCBI Taxonomy" id="560556"/>
    <lineage>
        <taxon>Bacteria</taxon>
        <taxon>Bacillati</taxon>
        <taxon>Actinomycetota</taxon>
        <taxon>Actinomycetes</taxon>
        <taxon>Micromonosporales</taxon>
        <taxon>Micromonosporaceae</taxon>
        <taxon>Asanoa</taxon>
    </lineage>
</organism>
<keyword evidence="2" id="KW-0808">Transferase</keyword>
<evidence type="ECO:0000313" key="2">
    <source>
        <dbReference type="EMBL" id="SNT45828.1"/>
    </source>
</evidence>
<dbReference type="AlphaFoldDB" id="A0A239MV41"/>
<dbReference type="EMBL" id="FZPH01000006">
    <property type="protein sequence ID" value="SNT45828.1"/>
    <property type="molecule type" value="Genomic_DNA"/>
</dbReference>
<feature type="region of interest" description="Disordered" evidence="1">
    <location>
        <begin position="1"/>
        <end position="21"/>
    </location>
</feature>
<reference evidence="2 3" key="1">
    <citation type="submission" date="2017-06" db="EMBL/GenBank/DDBJ databases">
        <authorList>
            <person name="Kim H.J."/>
            <person name="Triplett B.A."/>
        </authorList>
    </citation>
    <scope>NUCLEOTIDE SEQUENCE [LARGE SCALE GENOMIC DNA]</scope>
    <source>
        <strain evidence="2 3">CGMCC 4.5593</strain>
    </source>
</reference>
<dbReference type="SUPFAM" id="SSF55874">
    <property type="entry name" value="ATPase domain of HSP90 chaperone/DNA topoisomerase II/histidine kinase"/>
    <property type="match status" value="1"/>
</dbReference>
<accession>A0A239MV41</accession>
<dbReference type="Pfam" id="PF13589">
    <property type="entry name" value="HATPase_c_3"/>
    <property type="match status" value="1"/>
</dbReference>
<evidence type="ECO:0000256" key="1">
    <source>
        <dbReference type="SAM" id="MobiDB-lite"/>
    </source>
</evidence>
<dbReference type="Proteomes" id="UP000198362">
    <property type="component" value="Unassembled WGS sequence"/>
</dbReference>
<gene>
    <name evidence="2" type="ORF">SAMN05421812_106293</name>
</gene>
<evidence type="ECO:0000313" key="3">
    <source>
        <dbReference type="Proteomes" id="UP000198362"/>
    </source>
</evidence>
<dbReference type="InterPro" id="IPR036890">
    <property type="entry name" value="HATPase_C_sf"/>
</dbReference>
<keyword evidence="2" id="KW-0418">Kinase</keyword>
<dbReference type="OrthoDB" id="3757919at2"/>
<dbReference type="GO" id="GO:0016301">
    <property type="term" value="F:kinase activity"/>
    <property type="evidence" value="ECO:0007669"/>
    <property type="project" value="UniProtKB-KW"/>
</dbReference>
<protein>
    <submittedName>
        <fullName evidence="2">Histidine kinase-, DNA gyrase B-, and HSP90-like ATPase</fullName>
    </submittedName>
</protein>
<sequence length="506" mass="56041">MSQWREDVPTEGSVHLPPDAHALDGIGRNHSLETALADLIDNAIDASATEVVVRFVQRQGKLRSLYLADNGHGIAPAEIDSAMTVGGRRDYHRGSLGKFGLGMKAASFSQARSLTVLTRTPDGVASGRRWHLDSAADFRCDIVAPEFVMEEVDRDWGFKSSGAGGRTVIRWDDVTGFTATDDRDRVQSFLTATITKILNHLGLVLHRFLAKGALRVFVDVEDVDRGAIGARFEAEPLNPFGYHHPGNPGYPKILTAKRDGMSLNLACHIWPGRSKLAAFKLPGGAIERQGLYFYRADRLLHAGGWDGLTVADPRLQLARIAIDITDDIAGLFSMNPEKSRITVGPDFAHLIEAARSADGSTIGDYLRDAESTYKRSRERSRDRRKMLPPGKGFEPSLKRAIGDEIPFVDGEEPVDIRWRRGDGLDFFVVDRESRTIWLNDRYRQSIIGEARGGLNDAPLVKALLYLLIEDVFRGEYLGAKDKDNIALWQEVLTAAVRSQLARSTRQ</sequence>
<name>A0A239MV41_9ACTN</name>
<dbReference type="Gene3D" id="3.30.565.10">
    <property type="entry name" value="Histidine kinase-like ATPase, C-terminal domain"/>
    <property type="match status" value="1"/>
</dbReference>